<protein>
    <submittedName>
        <fullName evidence="1">Uncharacterized protein</fullName>
    </submittedName>
</protein>
<dbReference type="Proteomes" id="UP000664617">
    <property type="component" value="Unassembled WGS sequence"/>
</dbReference>
<comment type="caution">
    <text evidence="1">The sequence shown here is derived from an EMBL/GenBank/DDBJ whole genome shotgun (WGS) entry which is preliminary data.</text>
</comment>
<evidence type="ECO:0000313" key="1">
    <source>
        <dbReference type="EMBL" id="MBO0610454.1"/>
    </source>
</evidence>
<gene>
    <name evidence="1" type="ORF">J0911_15590</name>
</gene>
<evidence type="ECO:0000313" key="2">
    <source>
        <dbReference type="Proteomes" id="UP000664617"/>
    </source>
</evidence>
<accession>A0ABS3IDK6</accession>
<sequence length="77" mass="8682">MTQELTGDTTLDAEERGMLVEQMSVESRAAAVEEPKAFGKLRQGIELVSLDVLIDRFEERIASLRRRRRSGSTSNRS</sequence>
<dbReference type="RefSeq" id="WP_207276388.1">
    <property type="nucleotide sequence ID" value="NZ_JAFMPK010000047.1"/>
</dbReference>
<organism evidence="1 2">
    <name type="scientific">Myceligenerans salitolerans</name>
    <dbReference type="NCBI Taxonomy" id="1230528"/>
    <lineage>
        <taxon>Bacteria</taxon>
        <taxon>Bacillati</taxon>
        <taxon>Actinomycetota</taxon>
        <taxon>Actinomycetes</taxon>
        <taxon>Micrococcales</taxon>
        <taxon>Promicromonosporaceae</taxon>
        <taxon>Myceligenerans</taxon>
    </lineage>
</organism>
<proteinExistence type="predicted"/>
<reference evidence="2" key="1">
    <citation type="submission" date="2023-07" db="EMBL/GenBank/DDBJ databases">
        <title>Myceligenerans salitolerans sp. nov., a halotolerant actinomycete isolated from a salt lake in Xinjiang, China.</title>
        <authorList>
            <person name="Guan T."/>
        </authorList>
    </citation>
    <scope>NUCLEOTIDE SEQUENCE [LARGE SCALE GENOMIC DNA]</scope>
    <source>
        <strain evidence="2">XHU 5031</strain>
    </source>
</reference>
<keyword evidence="2" id="KW-1185">Reference proteome</keyword>
<dbReference type="EMBL" id="JAFMPK010000047">
    <property type="protein sequence ID" value="MBO0610454.1"/>
    <property type="molecule type" value="Genomic_DNA"/>
</dbReference>
<name>A0ABS3IDK6_9MICO</name>